<proteinExistence type="predicted"/>
<dbReference type="PIRSF" id="PIRSF029208">
    <property type="entry name" value="Phage_tail_GPU"/>
    <property type="match status" value="1"/>
</dbReference>
<evidence type="ECO:0000313" key="2">
    <source>
        <dbReference type="Proteomes" id="UP000078431"/>
    </source>
</evidence>
<accession>A0AA91EPD4</accession>
<evidence type="ECO:0000313" key="1">
    <source>
        <dbReference type="EMBL" id="OAT60951.1"/>
    </source>
</evidence>
<dbReference type="Proteomes" id="UP000078431">
    <property type="component" value="Unassembled WGS sequence"/>
</dbReference>
<sequence>MMLTLGLFVFQRQTLPYQTLKQNLEYNWSSNNRIGQRAAYQFLGVGEDSITLDGVLVPEITGGPLSLLALKTMAEQGKAWPLIGGDGAIYGMYVVKNINQTQSIFFANGSARQINFTMNLVRVDESLSAMFGDLQQQAKDMVNRAIKLGQETAGGLFS</sequence>
<dbReference type="InterPro" id="IPR009734">
    <property type="entry name" value="Myoviridae_GpU"/>
</dbReference>
<dbReference type="InterPro" id="IPR016912">
    <property type="entry name" value="Phage_P2_GpU"/>
</dbReference>
<organism evidence="1 2">
    <name type="scientific">Obesumbacterium proteus ATCC 12841</name>
    <dbReference type="NCBI Taxonomy" id="1354268"/>
    <lineage>
        <taxon>Bacteria</taxon>
        <taxon>Pseudomonadati</taxon>
        <taxon>Pseudomonadota</taxon>
        <taxon>Gammaproteobacteria</taxon>
        <taxon>Enterobacterales</taxon>
        <taxon>Hafniaceae</taxon>
        <taxon>Obesumbacterium</taxon>
    </lineage>
</organism>
<dbReference type="EMBL" id="LXEX01000005">
    <property type="protein sequence ID" value="OAT60951.1"/>
    <property type="molecule type" value="Genomic_DNA"/>
</dbReference>
<protein>
    <submittedName>
        <fullName evidence="1">Phage tail protein</fullName>
    </submittedName>
</protein>
<dbReference type="AlphaFoldDB" id="A0AA91EPD4"/>
<reference evidence="1 2" key="1">
    <citation type="submission" date="2016-04" db="EMBL/GenBank/DDBJ databases">
        <title>ATOL: Assembling a taxonomically balanced genome-scale reconstruction of the evolutionary history of the Enterobacteriaceae.</title>
        <authorList>
            <person name="Plunkett G.III."/>
            <person name="Neeno-Eckwall E.C."/>
            <person name="Glasner J.D."/>
            <person name="Perna N.T."/>
        </authorList>
    </citation>
    <scope>NUCLEOTIDE SEQUENCE [LARGE SCALE GENOMIC DNA]</scope>
    <source>
        <strain evidence="1 2">ATCC 12841</strain>
    </source>
</reference>
<dbReference type="RefSeq" id="WP_061553733.1">
    <property type="nucleotide sequence ID" value="NZ_LXEX01000005.1"/>
</dbReference>
<name>A0AA91EPD4_9GAMM</name>
<comment type="caution">
    <text evidence="1">The sequence shown here is derived from an EMBL/GenBank/DDBJ whole genome shotgun (WGS) entry which is preliminary data.</text>
</comment>
<gene>
    <name evidence="1" type="ORF">M993_00425</name>
</gene>
<dbReference type="Pfam" id="PF06995">
    <property type="entry name" value="Phage_P2_GpU"/>
    <property type="match status" value="1"/>
</dbReference>
<keyword evidence="2" id="KW-1185">Reference proteome</keyword>